<sequence>MKNRKLRMDMDMSTVTATSSVVLCVAKDGADPVKLQRALNWASDLGGTNCCPGLVVRLELGLDHPAIFLTVIEKKKG</sequence>
<feature type="non-terminal residue" evidence="1">
    <location>
        <position position="1"/>
    </location>
</feature>
<comment type="caution">
    <text evidence="1">The sequence shown here is derived from an EMBL/GenBank/DDBJ whole genome shotgun (WGS) entry which is preliminary data.</text>
</comment>
<dbReference type="Proteomes" id="UP000685013">
    <property type="component" value="Chromosome 20"/>
</dbReference>
<dbReference type="EMBL" id="JAGKQH010000020">
    <property type="protein sequence ID" value="KAG6570332.1"/>
    <property type="molecule type" value="Genomic_DNA"/>
</dbReference>
<name>A0AAV6LSV3_9ROSI</name>
<organism evidence="1 2">
    <name type="scientific">Cucurbita argyrosperma subsp. sororia</name>
    <dbReference type="NCBI Taxonomy" id="37648"/>
    <lineage>
        <taxon>Eukaryota</taxon>
        <taxon>Viridiplantae</taxon>
        <taxon>Streptophyta</taxon>
        <taxon>Embryophyta</taxon>
        <taxon>Tracheophyta</taxon>
        <taxon>Spermatophyta</taxon>
        <taxon>Magnoliopsida</taxon>
        <taxon>eudicotyledons</taxon>
        <taxon>Gunneridae</taxon>
        <taxon>Pentapetalae</taxon>
        <taxon>rosids</taxon>
        <taxon>fabids</taxon>
        <taxon>Cucurbitales</taxon>
        <taxon>Cucurbitaceae</taxon>
        <taxon>Cucurbiteae</taxon>
        <taxon>Cucurbita</taxon>
    </lineage>
</organism>
<evidence type="ECO:0000313" key="2">
    <source>
        <dbReference type="Proteomes" id="UP000685013"/>
    </source>
</evidence>
<dbReference type="AlphaFoldDB" id="A0AAV6LSV3"/>
<accession>A0AAV6LSV3</accession>
<proteinExistence type="predicted"/>
<keyword evidence="2" id="KW-1185">Reference proteome</keyword>
<reference evidence="1 2" key="1">
    <citation type="journal article" date="2021" name="Hortic Res">
        <title>The domestication of Cucurbita argyrosperma as revealed by the genome of its wild relative.</title>
        <authorList>
            <person name="Barrera-Redondo J."/>
            <person name="Sanchez-de la Vega G."/>
            <person name="Aguirre-Liguori J.A."/>
            <person name="Castellanos-Morales G."/>
            <person name="Gutierrez-Guerrero Y.T."/>
            <person name="Aguirre-Dugua X."/>
            <person name="Aguirre-Planter E."/>
            <person name="Tenaillon M.I."/>
            <person name="Lira-Saade R."/>
            <person name="Eguiarte L.E."/>
        </authorList>
    </citation>
    <scope>NUCLEOTIDE SEQUENCE [LARGE SCALE GENOMIC DNA]</scope>
    <source>
        <strain evidence="1">JBR-2021</strain>
    </source>
</reference>
<evidence type="ECO:0000313" key="1">
    <source>
        <dbReference type="EMBL" id="KAG6570332.1"/>
    </source>
</evidence>
<protein>
    <submittedName>
        <fullName evidence="1">Uncharacterized protein</fullName>
    </submittedName>
</protein>
<gene>
    <name evidence="1" type="ORF">SDJN03_29247</name>
</gene>